<accession>A0ABP8YHG0</accession>
<evidence type="ECO:0000256" key="1">
    <source>
        <dbReference type="SAM" id="MobiDB-lite"/>
    </source>
</evidence>
<name>A0ABP8YHG0_9MICO</name>
<dbReference type="EMBL" id="BAABID010000008">
    <property type="protein sequence ID" value="GAA4729038.1"/>
    <property type="molecule type" value="Genomic_DNA"/>
</dbReference>
<evidence type="ECO:0000313" key="3">
    <source>
        <dbReference type="Proteomes" id="UP001500956"/>
    </source>
</evidence>
<evidence type="ECO:0000313" key="2">
    <source>
        <dbReference type="EMBL" id="GAA4729038.1"/>
    </source>
</evidence>
<gene>
    <name evidence="2" type="ORF">GCM10023216_20580</name>
</gene>
<proteinExistence type="predicted"/>
<keyword evidence="3" id="KW-1185">Reference proteome</keyword>
<dbReference type="Proteomes" id="UP001500956">
    <property type="component" value="Unassembled WGS sequence"/>
</dbReference>
<comment type="caution">
    <text evidence="2">The sequence shown here is derived from an EMBL/GenBank/DDBJ whole genome shotgun (WGS) entry which is preliminary data.</text>
</comment>
<protein>
    <submittedName>
        <fullName evidence="2">Uncharacterized protein</fullName>
    </submittedName>
</protein>
<feature type="region of interest" description="Disordered" evidence="1">
    <location>
        <begin position="1"/>
        <end position="21"/>
    </location>
</feature>
<dbReference type="RefSeq" id="WP_216648005.1">
    <property type="nucleotide sequence ID" value="NZ_BAABID010000008.1"/>
</dbReference>
<organism evidence="2 3">
    <name type="scientific">Isoptericola chiayiensis</name>
    <dbReference type="NCBI Taxonomy" id="579446"/>
    <lineage>
        <taxon>Bacteria</taxon>
        <taxon>Bacillati</taxon>
        <taxon>Actinomycetota</taxon>
        <taxon>Actinomycetes</taxon>
        <taxon>Micrococcales</taxon>
        <taxon>Promicromonosporaceae</taxon>
        <taxon>Isoptericola</taxon>
    </lineage>
</organism>
<sequence length="114" mass="13118">MSRPQTRQEAQERLGERPSGLPGIREFIDRLSPDREVRLYATFDTRVEKVRHLPGSAAHAAARALRHDGHRLVDRGASFYVADIEGPLLPHERDRAREWGDRLALRSLQMLQRT</sequence>
<reference evidence="3" key="1">
    <citation type="journal article" date="2019" name="Int. J. Syst. Evol. Microbiol.">
        <title>The Global Catalogue of Microorganisms (GCM) 10K type strain sequencing project: providing services to taxonomists for standard genome sequencing and annotation.</title>
        <authorList>
            <consortium name="The Broad Institute Genomics Platform"/>
            <consortium name="The Broad Institute Genome Sequencing Center for Infectious Disease"/>
            <person name="Wu L."/>
            <person name="Ma J."/>
        </authorList>
    </citation>
    <scope>NUCLEOTIDE SEQUENCE [LARGE SCALE GENOMIC DNA]</scope>
    <source>
        <strain evidence="3">JCM 18063</strain>
    </source>
</reference>